<evidence type="ECO:0000313" key="2">
    <source>
        <dbReference type="Proteomes" id="UP001049176"/>
    </source>
</evidence>
<accession>A0A9P7S120</accession>
<dbReference type="AlphaFoldDB" id="A0A9P7S120"/>
<sequence length="539" mass="62155">MSFVHSSDFTIEGGTFNHIQGNQVNITRILSGKKKKLPQTPYDEYLSVPTGDLRLLREIHRDSSPRPRERNRDAKEEERIIYAVKLHRERAGSVFTAVQYTGSKATQAWKKILAAFQEHGLNRSKVPWLIFHGELVPVAHVWDRTQTLGKAYIYTVARTLKCTDPFSLWLDPERGTVIRGLKGPKWPSRLHVGFAVDVPLSVDFLQGQIFRRYLSQLPLNRQLENNVVHTLGVGEFTGYEHEENIRSRPTILSDLTSSIIAVGPIFWQGESNQGCLGDAQLISDGTTRFCLQDCLHSGPWACPNVYICPNWWDYQEAWLSQASSLFHKCGISLDQDLSKLYLESPWTELLIPIERSHVKCERRRNVPQIYLFVLPTPPIVGYSRICRHFWSFDRKGRTRMSKRKCRSLGLPTVLRFRAWIKQVVSWPTETYKNIHQWQLDRGFDPTTTDLAQYIGYPAWKVIQPKSSRLEQFQDDKTAFDLDAEDLSLDTFFYDTQVQERETSTTVQNSDKEHYTFWSALTAPFSWAAVEGLEIPAIML</sequence>
<protein>
    <submittedName>
        <fullName evidence="1">Uncharacterized protein</fullName>
    </submittedName>
</protein>
<comment type="caution">
    <text evidence="1">The sequence shown here is derived from an EMBL/GenBank/DDBJ whole genome shotgun (WGS) entry which is preliminary data.</text>
</comment>
<dbReference type="GeneID" id="66078515"/>
<evidence type="ECO:0000313" key="1">
    <source>
        <dbReference type="EMBL" id="KAG7093157.1"/>
    </source>
</evidence>
<dbReference type="OrthoDB" id="2976114at2759"/>
<name>A0A9P7S120_9AGAR</name>
<dbReference type="KEGG" id="more:E1B28_009439"/>
<dbReference type="EMBL" id="CM032185">
    <property type="protein sequence ID" value="KAG7093157.1"/>
    <property type="molecule type" value="Genomic_DNA"/>
</dbReference>
<organism evidence="1 2">
    <name type="scientific">Marasmius oreades</name>
    <name type="common">fairy-ring Marasmius</name>
    <dbReference type="NCBI Taxonomy" id="181124"/>
    <lineage>
        <taxon>Eukaryota</taxon>
        <taxon>Fungi</taxon>
        <taxon>Dikarya</taxon>
        <taxon>Basidiomycota</taxon>
        <taxon>Agaricomycotina</taxon>
        <taxon>Agaricomycetes</taxon>
        <taxon>Agaricomycetidae</taxon>
        <taxon>Agaricales</taxon>
        <taxon>Marasmiineae</taxon>
        <taxon>Marasmiaceae</taxon>
        <taxon>Marasmius</taxon>
    </lineage>
</organism>
<dbReference type="RefSeq" id="XP_043009627.1">
    <property type="nucleotide sequence ID" value="XM_043154336.1"/>
</dbReference>
<gene>
    <name evidence="1" type="ORF">E1B28_009439</name>
</gene>
<reference evidence="1" key="1">
    <citation type="journal article" date="2021" name="Genome Biol. Evol.">
        <title>The assembled and annotated genome of the fairy-ring fungus Marasmius oreades.</title>
        <authorList>
            <person name="Hiltunen M."/>
            <person name="Ament-Velasquez S.L."/>
            <person name="Johannesson H."/>
        </authorList>
    </citation>
    <scope>NUCLEOTIDE SEQUENCE</scope>
    <source>
        <strain evidence="1">03SP1</strain>
    </source>
</reference>
<dbReference type="Proteomes" id="UP001049176">
    <property type="component" value="Chromosome 5"/>
</dbReference>
<proteinExistence type="predicted"/>
<keyword evidence="2" id="KW-1185">Reference proteome</keyword>